<feature type="non-terminal residue" evidence="1">
    <location>
        <position position="1"/>
    </location>
</feature>
<proteinExistence type="predicted"/>
<accession>A0ACA9SXD7</accession>
<evidence type="ECO:0000313" key="2">
    <source>
        <dbReference type="Proteomes" id="UP000789920"/>
    </source>
</evidence>
<comment type="caution">
    <text evidence="1">The sequence shown here is derived from an EMBL/GenBank/DDBJ whole genome shotgun (WGS) entry which is preliminary data.</text>
</comment>
<dbReference type="EMBL" id="CAJVQC010167803">
    <property type="protein sequence ID" value="CAG8849867.1"/>
    <property type="molecule type" value="Genomic_DNA"/>
</dbReference>
<feature type="non-terminal residue" evidence="1">
    <location>
        <position position="84"/>
    </location>
</feature>
<gene>
    <name evidence="1" type="ORF">RPERSI_LOCUS35808</name>
</gene>
<sequence>REETNQKLTMQRIIFGIHLPLRHIIEQSIVFKMRCLPPLPSSNFGLEILMDKDEPIDFEDFLNLLVVLTTNTPGTGSGSCNVTA</sequence>
<protein>
    <submittedName>
        <fullName evidence="1">19485_t:CDS:1</fullName>
    </submittedName>
</protein>
<evidence type="ECO:0000313" key="1">
    <source>
        <dbReference type="EMBL" id="CAG8849867.1"/>
    </source>
</evidence>
<keyword evidence="2" id="KW-1185">Reference proteome</keyword>
<reference evidence="1" key="1">
    <citation type="submission" date="2021-06" db="EMBL/GenBank/DDBJ databases">
        <authorList>
            <person name="Kallberg Y."/>
            <person name="Tangrot J."/>
            <person name="Rosling A."/>
        </authorList>
    </citation>
    <scope>NUCLEOTIDE SEQUENCE</scope>
    <source>
        <strain evidence="1">MA461A</strain>
    </source>
</reference>
<dbReference type="Proteomes" id="UP000789920">
    <property type="component" value="Unassembled WGS sequence"/>
</dbReference>
<name>A0ACA9SXD7_9GLOM</name>
<organism evidence="1 2">
    <name type="scientific">Racocetra persica</name>
    <dbReference type="NCBI Taxonomy" id="160502"/>
    <lineage>
        <taxon>Eukaryota</taxon>
        <taxon>Fungi</taxon>
        <taxon>Fungi incertae sedis</taxon>
        <taxon>Mucoromycota</taxon>
        <taxon>Glomeromycotina</taxon>
        <taxon>Glomeromycetes</taxon>
        <taxon>Diversisporales</taxon>
        <taxon>Gigasporaceae</taxon>
        <taxon>Racocetra</taxon>
    </lineage>
</organism>